<dbReference type="OrthoDB" id="638336at2759"/>
<dbReference type="SUPFAM" id="SSF52540">
    <property type="entry name" value="P-loop containing nucleoside triphosphate hydrolases"/>
    <property type="match status" value="1"/>
</dbReference>
<dbReference type="GO" id="GO:0009626">
    <property type="term" value="P:plant-type hypersensitive response"/>
    <property type="evidence" value="ECO:0007669"/>
    <property type="project" value="UniProtKB-ARBA"/>
</dbReference>
<dbReference type="InterPro" id="IPR058922">
    <property type="entry name" value="WHD_DRP"/>
</dbReference>
<gene>
    <name evidence="12" type="ORF">NCGR_LOCUS47599</name>
</gene>
<dbReference type="GO" id="GO:0043531">
    <property type="term" value="F:ADP binding"/>
    <property type="evidence" value="ECO:0007669"/>
    <property type="project" value="InterPro"/>
</dbReference>
<keyword evidence="3" id="KW-0677">Repeat</keyword>
<evidence type="ECO:0000259" key="9">
    <source>
        <dbReference type="Pfam" id="PF18052"/>
    </source>
</evidence>
<dbReference type="InterPro" id="IPR036388">
    <property type="entry name" value="WH-like_DNA-bd_sf"/>
</dbReference>
<name>A0A811QZQ7_9POAL</name>
<dbReference type="InterPro" id="IPR038005">
    <property type="entry name" value="RX-like_CC"/>
</dbReference>
<evidence type="ECO:0000259" key="8">
    <source>
        <dbReference type="Pfam" id="PF00931"/>
    </source>
</evidence>
<keyword evidence="2" id="KW-0433">Leucine-rich repeat</keyword>
<evidence type="ECO:0000256" key="6">
    <source>
        <dbReference type="ARBA" id="ARBA00023054"/>
    </source>
</evidence>
<dbReference type="GO" id="GO:0002758">
    <property type="term" value="P:innate immune response-activating signaling pathway"/>
    <property type="evidence" value="ECO:0007669"/>
    <property type="project" value="UniProtKB-ARBA"/>
</dbReference>
<evidence type="ECO:0000256" key="4">
    <source>
        <dbReference type="ARBA" id="ARBA00022741"/>
    </source>
</evidence>
<organism evidence="12 13">
    <name type="scientific">Miscanthus lutarioriparius</name>
    <dbReference type="NCBI Taxonomy" id="422564"/>
    <lineage>
        <taxon>Eukaryota</taxon>
        <taxon>Viridiplantae</taxon>
        <taxon>Streptophyta</taxon>
        <taxon>Embryophyta</taxon>
        <taxon>Tracheophyta</taxon>
        <taxon>Spermatophyta</taxon>
        <taxon>Magnoliopsida</taxon>
        <taxon>Liliopsida</taxon>
        <taxon>Poales</taxon>
        <taxon>Poaceae</taxon>
        <taxon>PACMAD clade</taxon>
        <taxon>Panicoideae</taxon>
        <taxon>Andropogonodae</taxon>
        <taxon>Andropogoneae</taxon>
        <taxon>Saccharinae</taxon>
        <taxon>Miscanthus</taxon>
    </lineage>
</organism>
<keyword evidence="13" id="KW-1185">Reference proteome</keyword>
<evidence type="ECO:0000259" key="10">
    <source>
        <dbReference type="Pfam" id="PF23559"/>
    </source>
</evidence>
<evidence type="ECO:0000313" key="12">
    <source>
        <dbReference type="EMBL" id="CAD6264294.1"/>
    </source>
</evidence>
<evidence type="ECO:0000259" key="11">
    <source>
        <dbReference type="Pfam" id="PF23598"/>
    </source>
</evidence>
<dbReference type="CDD" id="cd14798">
    <property type="entry name" value="RX-CC_like"/>
    <property type="match status" value="1"/>
</dbReference>
<dbReference type="InterPro" id="IPR002182">
    <property type="entry name" value="NB-ARC"/>
</dbReference>
<dbReference type="InterPro" id="IPR055414">
    <property type="entry name" value="LRR_R13L4/SHOC2-like"/>
</dbReference>
<evidence type="ECO:0000256" key="1">
    <source>
        <dbReference type="ARBA" id="ARBA00008894"/>
    </source>
</evidence>
<dbReference type="SUPFAM" id="SSF52058">
    <property type="entry name" value="L domain-like"/>
    <property type="match status" value="1"/>
</dbReference>
<dbReference type="Gene3D" id="1.20.5.4130">
    <property type="match status" value="1"/>
</dbReference>
<feature type="domain" description="Disease resistance R13L4/SHOC-2-like LRR" evidence="11">
    <location>
        <begin position="569"/>
        <end position="908"/>
    </location>
</feature>
<dbReference type="Gene3D" id="1.10.10.10">
    <property type="entry name" value="Winged helix-like DNA-binding domain superfamily/Winged helix DNA-binding domain"/>
    <property type="match status" value="1"/>
</dbReference>
<feature type="coiled-coil region" evidence="7">
    <location>
        <begin position="114"/>
        <end position="141"/>
    </location>
</feature>
<proteinExistence type="inferred from homology"/>
<dbReference type="InterPro" id="IPR041118">
    <property type="entry name" value="Rx_N"/>
</dbReference>
<evidence type="ECO:0000256" key="2">
    <source>
        <dbReference type="ARBA" id="ARBA00022614"/>
    </source>
</evidence>
<dbReference type="PANTHER" id="PTHR23155:SF1228">
    <property type="entry name" value="NB-ARC DOMAIN CONTAINING PROTEIN, EXPRESSED"/>
    <property type="match status" value="1"/>
</dbReference>
<feature type="domain" description="Disease resistance N-terminal" evidence="9">
    <location>
        <begin position="12"/>
        <end position="94"/>
    </location>
</feature>
<dbReference type="InterPro" id="IPR032675">
    <property type="entry name" value="LRR_dom_sf"/>
</dbReference>
<dbReference type="PANTHER" id="PTHR23155">
    <property type="entry name" value="DISEASE RESISTANCE PROTEIN RP"/>
    <property type="match status" value="1"/>
</dbReference>
<keyword evidence="6 7" id="KW-0175">Coiled coil</keyword>
<keyword evidence="4" id="KW-0547">Nucleotide-binding</keyword>
<dbReference type="EMBL" id="CAJGYO010000012">
    <property type="protein sequence ID" value="CAD6264294.1"/>
    <property type="molecule type" value="Genomic_DNA"/>
</dbReference>
<keyword evidence="5" id="KW-0611">Plant defense</keyword>
<dbReference type="Pfam" id="PF00931">
    <property type="entry name" value="NB-ARC"/>
    <property type="match status" value="1"/>
</dbReference>
<comment type="caution">
    <text evidence="12">The sequence shown here is derived from an EMBL/GenBank/DDBJ whole genome shotgun (WGS) entry which is preliminary data.</text>
</comment>
<dbReference type="Pfam" id="PF23559">
    <property type="entry name" value="WHD_DRP"/>
    <property type="match status" value="1"/>
</dbReference>
<dbReference type="GO" id="GO:0042742">
    <property type="term" value="P:defense response to bacterium"/>
    <property type="evidence" value="ECO:0007669"/>
    <property type="project" value="UniProtKB-ARBA"/>
</dbReference>
<dbReference type="InterPro" id="IPR042197">
    <property type="entry name" value="Apaf_helical"/>
</dbReference>
<dbReference type="InterPro" id="IPR044974">
    <property type="entry name" value="Disease_R_plants"/>
</dbReference>
<evidence type="ECO:0000256" key="7">
    <source>
        <dbReference type="SAM" id="Coils"/>
    </source>
</evidence>
<dbReference type="Pfam" id="PF23598">
    <property type="entry name" value="LRR_14"/>
    <property type="match status" value="1"/>
</dbReference>
<feature type="domain" description="NB-ARC" evidence="8">
    <location>
        <begin position="194"/>
        <end position="361"/>
    </location>
</feature>
<dbReference type="Gene3D" id="1.10.8.430">
    <property type="entry name" value="Helical domain of apoptotic protease-activating factors"/>
    <property type="match status" value="1"/>
</dbReference>
<evidence type="ECO:0000313" key="13">
    <source>
        <dbReference type="Proteomes" id="UP000604825"/>
    </source>
</evidence>
<dbReference type="Gene3D" id="3.80.10.10">
    <property type="entry name" value="Ribonuclease Inhibitor"/>
    <property type="match status" value="1"/>
</dbReference>
<protein>
    <submittedName>
        <fullName evidence="12">Uncharacterized protein</fullName>
    </submittedName>
</protein>
<evidence type="ECO:0000256" key="5">
    <source>
        <dbReference type="ARBA" id="ARBA00022821"/>
    </source>
</evidence>
<sequence length="968" mass="110170">MEGLLVSAATGALKPVLEKLTALMGDEYKRFKRVRREVQSLMDELAAMHSFLLKMSEEENPDPQDKNWMKEVRELSYDMEDSLDEFMLHVDDKSISPEGFIDKFKTFLIKVRNRRRIAKVVEDLKVQVKEVEDRNKRYKSNETIMNTSNATMDHRALAIFEDASKLVGIDEPKAELMKWLARKYQGVASEPLEVEPPKVVSIIGFGGMGKTTLANQVYVELKNQFDFDCWAFVSVSRNPDMMKILRTILSDVSNKPYASTEAGSIQQIIGTITDFLKDKRYLIVVDDIWKIETWDIIRFALFPEREKSIIIQDKDPSIIITTTRIHGVAKACCSSYGSLVYKMRPLTRADSEKLFHKRIFSSQYMCPLHLKEVSNKILEKCDGLPLAIISISGLLANKPQTEDQWNRVQNSFGHELGKNPEVQSMVQILSLSYFDLPHHLKTCLLYLSTFREDFVIDKRCLIRRWIAEGFIQEEQGCTLYELGERCFNELINRSLIQAQHINMYGEVTVCQVHDTILDFIISKSEEENFVTIFSDGYQMPGPQRKVRRLSLHSNSVENVSQLKDLDLSHLRSVTMFSYAAEALLLFLSFSSLRVLDLGGCTQVESHHLANIGNLFRLKYLSLRNTNVCELPEQIRKLQHLETLDISMGKSRKLPASIVELKRLAHLVVDRGVVLPSGIRSMTALEQLEGVDVFKQPIDFAQELGHLTLLRSISFFSNPNDRKKFDMVGSNSKEYMDNIVFSLSKLGKLQSLSFHVAGGFSLGSESCAPRGLQKLEIKEGFISKVPNLAGSLANLQILVIYVMEFEVEDVMALGCLPALVFLRLIAHESFHGRRFTISGGDRFHSLRHFDFGCAMPVMFGAGAMPMLEKFTIMFSPERMGLLMGTGVFHFGIQHLSNLDQVECIFYLNSDSVVVRTTMTRMANISFRQGMDTILNQVIDATCDIESAVSAHTKSPKLKFRHTHKWKIED</sequence>
<feature type="domain" description="Disease resistance protein winged helix" evidence="10">
    <location>
        <begin position="450"/>
        <end position="520"/>
    </location>
</feature>
<dbReference type="Pfam" id="PF18052">
    <property type="entry name" value="Rx_N"/>
    <property type="match status" value="1"/>
</dbReference>
<dbReference type="InterPro" id="IPR027417">
    <property type="entry name" value="P-loop_NTPase"/>
</dbReference>
<dbReference type="Gene3D" id="3.40.50.300">
    <property type="entry name" value="P-loop containing nucleotide triphosphate hydrolases"/>
    <property type="match status" value="1"/>
</dbReference>
<comment type="similarity">
    <text evidence="1">Belongs to the disease resistance NB-LRR family.</text>
</comment>
<dbReference type="AlphaFoldDB" id="A0A811QZQ7"/>
<dbReference type="FunFam" id="1.10.10.10:FF:000322">
    <property type="entry name" value="Probable disease resistance protein At1g63360"/>
    <property type="match status" value="1"/>
</dbReference>
<reference evidence="12" key="1">
    <citation type="submission" date="2020-10" db="EMBL/GenBank/DDBJ databases">
        <authorList>
            <person name="Han B."/>
            <person name="Lu T."/>
            <person name="Zhao Q."/>
            <person name="Huang X."/>
            <person name="Zhao Y."/>
        </authorList>
    </citation>
    <scope>NUCLEOTIDE SEQUENCE</scope>
</reference>
<evidence type="ECO:0000256" key="3">
    <source>
        <dbReference type="ARBA" id="ARBA00022737"/>
    </source>
</evidence>
<accession>A0A811QZQ7</accession>
<dbReference type="Proteomes" id="UP000604825">
    <property type="component" value="Unassembled WGS sequence"/>
</dbReference>
<dbReference type="PRINTS" id="PR00364">
    <property type="entry name" value="DISEASERSIST"/>
</dbReference>